<dbReference type="Proteomes" id="UP001228049">
    <property type="component" value="Unassembled WGS sequence"/>
</dbReference>
<dbReference type="GO" id="GO:0016301">
    <property type="term" value="F:kinase activity"/>
    <property type="evidence" value="ECO:0007669"/>
    <property type="project" value="UniProtKB-KW"/>
</dbReference>
<proteinExistence type="predicted"/>
<reference evidence="2" key="1">
    <citation type="submission" date="2023-04" db="EMBL/GenBank/DDBJ databases">
        <title>Chromosome-level genome of Chaenocephalus aceratus.</title>
        <authorList>
            <person name="Park H."/>
        </authorList>
    </citation>
    <scope>NUCLEOTIDE SEQUENCE</scope>
    <source>
        <strain evidence="2">DE</strain>
        <tissue evidence="2">Muscle</tissue>
    </source>
</reference>
<keyword evidence="2" id="KW-0418">Kinase</keyword>
<gene>
    <name evidence="2" type="ORF">KUDE01_023201</name>
</gene>
<protein>
    <submittedName>
        <fullName evidence="2">Microtubule-associated serine/threonine-protein kinase 1</fullName>
    </submittedName>
</protein>
<keyword evidence="2" id="KW-0808">Transferase</keyword>
<sequence>MCKTVQRKLTDHQNPVAQTNPSLPLPSCSCMSSQTEHALFQGQDDNNCWDHDEIGRRQRAGRNGPFSIPEANSPYFSSAFTEEQLNSQHYTPTPPAFCGQVGRQPPSAAPDELVAMGTVNGLVRGDFGPDKHSAFNFTSW</sequence>
<organism evidence="2 3">
    <name type="scientific">Dissostichus eleginoides</name>
    <name type="common">Patagonian toothfish</name>
    <name type="synonym">Dissostichus amissus</name>
    <dbReference type="NCBI Taxonomy" id="100907"/>
    <lineage>
        <taxon>Eukaryota</taxon>
        <taxon>Metazoa</taxon>
        <taxon>Chordata</taxon>
        <taxon>Craniata</taxon>
        <taxon>Vertebrata</taxon>
        <taxon>Euteleostomi</taxon>
        <taxon>Actinopterygii</taxon>
        <taxon>Neopterygii</taxon>
        <taxon>Teleostei</taxon>
        <taxon>Neoteleostei</taxon>
        <taxon>Acanthomorphata</taxon>
        <taxon>Eupercaria</taxon>
        <taxon>Perciformes</taxon>
        <taxon>Notothenioidei</taxon>
        <taxon>Nototheniidae</taxon>
        <taxon>Dissostichus</taxon>
    </lineage>
</organism>
<accession>A0AAD9BGR4</accession>
<dbReference type="EMBL" id="JASDAP010000023">
    <property type="protein sequence ID" value="KAK1882418.1"/>
    <property type="molecule type" value="Genomic_DNA"/>
</dbReference>
<feature type="region of interest" description="Disordered" evidence="1">
    <location>
        <begin position="1"/>
        <end position="21"/>
    </location>
</feature>
<evidence type="ECO:0000313" key="2">
    <source>
        <dbReference type="EMBL" id="KAK1882418.1"/>
    </source>
</evidence>
<comment type="caution">
    <text evidence="2">The sequence shown here is derived from an EMBL/GenBank/DDBJ whole genome shotgun (WGS) entry which is preliminary data.</text>
</comment>
<name>A0AAD9BGR4_DISEL</name>
<dbReference type="AlphaFoldDB" id="A0AAD9BGR4"/>
<evidence type="ECO:0000313" key="3">
    <source>
        <dbReference type="Proteomes" id="UP001228049"/>
    </source>
</evidence>
<evidence type="ECO:0000256" key="1">
    <source>
        <dbReference type="SAM" id="MobiDB-lite"/>
    </source>
</evidence>
<keyword evidence="3" id="KW-1185">Reference proteome</keyword>